<dbReference type="Gene3D" id="2.60.40.420">
    <property type="entry name" value="Cupredoxins - blue copper proteins"/>
    <property type="match status" value="1"/>
</dbReference>
<dbReference type="PROSITE" id="PS50857">
    <property type="entry name" value="COX2_CUA"/>
    <property type="match status" value="1"/>
</dbReference>
<dbReference type="PROSITE" id="PS00078">
    <property type="entry name" value="COX2"/>
    <property type="match status" value="1"/>
</dbReference>
<proteinExistence type="inferred from homology"/>
<sequence length="219" mass="25084">MDIMKYHGLVMMVIVFILGLVGYMGVFLLCRSLSYRHHSQWEKLEYGWTVLPIILLALLWGPSMKNLYHMDDIKTPQWTFKAVASQWYWNYEFHLLDQQQFEFQSYMAADSGADLDKGGYRLLDVDWRMVVPAQTQVTMYVASTDVLHSFSLPSVLLKVDAIPGRVNQLPCVFGLPGVYYGQCSEICGINHSFMPIVMEVIPAKVFIGWLEGLTNLLSN</sequence>
<keyword evidence="12 15" id="KW-0186">Copper</keyword>
<dbReference type="GO" id="GO:0004129">
    <property type="term" value="F:cytochrome-c oxidase activity"/>
    <property type="evidence" value="ECO:0007669"/>
    <property type="project" value="UniProtKB-EC"/>
</dbReference>
<geneLocation type="mitochondrion" evidence="19"/>
<dbReference type="SUPFAM" id="SSF81464">
    <property type="entry name" value="Cytochrome c oxidase subunit II-like, transmembrane region"/>
    <property type="match status" value="1"/>
</dbReference>
<feature type="domain" description="Cytochrome oxidase subunit II transmembrane region profile" evidence="18">
    <location>
        <begin position="1"/>
        <end position="74"/>
    </location>
</feature>
<evidence type="ECO:0000259" key="17">
    <source>
        <dbReference type="PROSITE" id="PS50857"/>
    </source>
</evidence>
<keyword evidence="15 19" id="KW-0496">Mitochondrion</keyword>
<dbReference type="EMBL" id="GU001953">
    <property type="protein sequence ID" value="ACY00213.1"/>
    <property type="molecule type" value="Genomic_DNA"/>
</dbReference>
<dbReference type="PANTHER" id="PTHR22888:SF9">
    <property type="entry name" value="CYTOCHROME C OXIDASE SUBUNIT 2"/>
    <property type="match status" value="1"/>
</dbReference>
<keyword evidence="7 15" id="KW-0479">Metal-binding</keyword>
<dbReference type="InterPro" id="IPR036257">
    <property type="entry name" value="Cyt_c_oxidase_su2_TM_sf"/>
</dbReference>
<comment type="catalytic activity">
    <reaction evidence="14">
        <text>4 Fe(II)-[cytochrome c] + O2 + 8 H(+)(in) = 4 Fe(III)-[cytochrome c] + 2 H2O + 4 H(+)(out)</text>
        <dbReference type="Rhea" id="RHEA:11436"/>
        <dbReference type="Rhea" id="RHEA-COMP:10350"/>
        <dbReference type="Rhea" id="RHEA-COMP:14399"/>
        <dbReference type="ChEBI" id="CHEBI:15377"/>
        <dbReference type="ChEBI" id="CHEBI:15378"/>
        <dbReference type="ChEBI" id="CHEBI:15379"/>
        <dbReference type="ChEBI" id="CHEBI:29033"/>
        <dbReference type="ChEBI" id="CHEBI:29034"/>
        <dbReference type="EC" id="7.1.1.9"/>
    </reaction>
    <physiologicalReaction direction="left-to-right" evidence="14">
        <dbReference type="Rhea" id="RHEA:11437"/>
    </physiologicalReaction>
</comment>
<dbReference type="GO" id="GO:0042773">
    <property type="term" value="P:ATP synthesis coupled electron transport"/>
    <property type="evidence" value="ECO:0007669"/>
    <property type="project" value="TreeGrafter"/>
</dbReference>
<dbReference type="InterPro" id="IPR045187">
    <property type="entry name" value="CcO_II"/>
</dbReference>
<evidence type="ECO:0000256" key="14">
    <source>
        <dbReference type="ARBA" id="ARBA00049512"/>
    </source>
</evidence>
<evidence type="ECO:0000256" key="5">
    <source>
        <dbReference type="ARBA" id="ARBA00022660"/>
    </source>
</evidence>
<comment type="subcellular location">
    <subcellularLocation>
        <location evidence="1">Membrane</location>
        <topology evidence="1">Multi-pass membrane protein</topology>
    </subcellularLocation>
    <subcellularLocation>
        <location evidence="15">Mitochondrion inner membrane</location>
        <topology evidence="15">Multi-pass membrane protein</topology>
    </subcellularLocation>
</comment>
<accession>E2DHV2</accession>
<evidence type="ECO:0000256" key="10">
    <source>
        <dbReference type="ARBA" id="ARBA00022982"/>
    </source>
</evidence>
<keyword evidence="4 15" id="KW-0813">Transport</keyword>
<comment type="similarity">
    <text evidence="2 15">Belongs to the cytochrome c oxidase subunit 2 family.</text>
</comment>
<reference evidence="19" key="1">
    <citation type="journal article" date="2011" name="BMC Genomics">
        <title>Mitochondrial genomes and Doubly Uniparental Inheritance: new insights from Musculista senhousia sex-linked mitochondrial DNAs (Bivalvia Mytilidae).</title>
        <authorList>
            <person name="Passamonti M."/>
            <person name="Ricci A."/>
            <person name="Milani L."/>
            <person name="Ghiselli F."/>
        </authorList>
    </citation>
    <scope>NUCLEOTIDE SEQUENCE</scope>
</reference>
<feature type="transmembrane region" description="Helical" evidence="16">
    <location>
        <begin position="9"/>
        <end position="34"/>
    </location>
</feature>
<comment type="function">
    <text evidence="15">Component of the cytochrome c oxidase, the last enzyme in the mitochondrial electron transport chain which drives oxidative phosphorylation. The respiratory chain contains 3 multisubunit complexes succinate dehydrogenase (complex II, CII), ubiquinol-cytochrome c oxidoreductase (cytochrome b-c1 complex, complex III, CIII) and cytochrome c oxidase (complex IV, CIV), that cooperate to transfer electrons derived from NADH and succinate to molecular oxygen, creating an electrochemical gradient over the inner membrane that drives transmembrane transport and the ATP synthase. Cytochrome c oxidase is the component of the respiratory chain that catalyzes the reduction of oxygen to water. Electrons originating from reduced cytochrome c in the intermembrane space (IMS) are transferred via the dinuclear copper A center (CU(A)) of subunit 2 and heme A of subunit 1 to the active site in subunit 1, a binuclear center (BNC) formed by heme A3 and copper B (CU(B)). The BNC reduces molecular oxygen to 2 water molecules using 4 electrons from cytochrome c in the IMS and 4 protons from the mitochondrial matrix.</text>
</comment>
<organism evidence="19">
    <name type="scientific">Arcuatula senhousia</name>
    <name type="common">Asian date mussel</name>
    <name type="synonym">Musculista senhousia</name>
    <dbReference type="NCBI Taxonomy" id="1954227"/>
    <lineage>
        <taxon>Eukaryota</taxon>
        <taxon>Metazoa</taxon>
        <taxon>Spiralia</taxon>
        <taxon>Lophotrochozoa</taxon>
        <taxon>Mollusca</taxon>
        <taxon>Bivalvia</taxon>
        <taxon>Autobranchia</taxon>
        <taxon>Pteriomorphia</taxon>
        <taxon>Mytilida</taxon>
        <taxon>Mytiloidea</taxon>
        <taxon>Mytilidae</taxon>
        <taxon>Arcuatulinae</taxon>
        <taxon>Arcuatula</taxon>
    </lineage>
</organism>
<evidence type="ECO:0000256" key="8">
    <source>
        <dbReference type="ARBA" id="ARBA00022842"/>
    </source>
</evidence>
<dbReference type="PRINTS" id="PR01166">
    <property type="entry name" value="CYCOXIDASEII"/>
</dbReference>
<evidence type="ECO:0000256" key="3">
    <source>
        <dbReference type="ARBA" id="ARBA00015946"/>
    </source>
</evidence>
<evidence type="ECO:0000256" key="9">
    <source>
        <dbReference type="ARBA" id="ARBA00022967"/>
    </source>
</evidence>
<keyword evidence="10 15" id="KW-0249">Electron transport</keyword>
<dbReference type="Pfam" id="PF02790">
    <property type="entry name" value="COX2_TM"/>
    <property type="match status" value="1"/>
</dbReference>
<evidence type="ECO:0000313" key="19">
    <source>
        <dbReference type="EMBL" id="ACY00213.1"/>
    </source>
</evidence>
<protein>
    <recommendedName>
        <fullName evidence="3 15">Cytochrome c oxidase subunit 2</fullName>
    </recommendedName>
</protein>
<dbReference type="Pfam" id="PF00116">
    <property type="entry name" value="COX2"/>
    <property type="match status" value="1"/>
</dbReference>
<evidence type="ECO:0000256" key="16">
    <source>
        <dbReference type="SAM" id="Phobius"/>
    </source>
</evidence>
<keyword evidence="15" id="KW-0999">Mitochondrion inner membrane</keyword>
<feature type="transmembrane region" description="Helical" evidence="16">
    <location>
        <begin position="46"/>
        <end position="64"/>
    </location>
</feature>
<dbReference type="PROSITE" id="PS50999">
    <property type="entry name" value="COX2_TM"/>
    <property type="match status" value="1"/>
</dbReference>
<dbReference type="InterPro" id="IPR008972">
    <property type="entry name" value="Cupredoxin"/>
</dbReference>
<evidence type="ECO:0000256" key="1">
    <source>
        <dbReference type="ARBA" id="ARBA00004141"/>
    </source>
</evidence>
<evidence type="ECO:0000256" key="11">
    <source>
        <dbReference type="ARBA" id="ARBA00022989"/>
    </source>
</evidence>
<feature type="domain" description="Cytochrome oxidase subunit II copper A binding" evidence="17">
    <location>
        <begin position="75"/>
        <end position="212"/>
    </location>
</feature>
<dbReference type="InterPro" id="IPR002429">
    <property type="entry name" value="CcO_II-like_C"/>
</dbReference>
<evidence type="ECO:0000256" key="6">
    <source>
        <dbReference type="ARBA" id="ARBA00022692"/>
    </source>
</evidence>
<name>E2DHV2_ARCSE</name>
<keyword evidence="11 16" id="KW-1133">Transmembrane helix</keyword>
<comment type="cofactor">
    <cofactor evidence="15">
        <name>Cu cation</name>
        <dbReference type="ChEBI" id="CHEBI:23378"/>
    </cofactor>
    <text evidence="15">Binds a copper A center.</text>
</comment>
<evidence type="ECO:0000256" key="15">
    <source>
        <dbReference type="RuleBase" id="RU000457"/>
    </source>
</evidence>
<dbReference type="Gene3D" id="1.10.287.90">
    <property type="match status" value="1"/>
</dbReference>
<evidence type="ECO:0000256" key="7">
    <source>
        <dbReference type="ARBA" id="ARBA00022723"/>
    </source>
</evidence>
<dbReference type="GO" id="GO:0005743">
    <property type="term" value="C:mitochondrial inner membrane"/>
    <property type="evidence" value="ECO:0007669"/>
    <property type="project" value="UniProtKB-SubCell"/>
</dbReference>
<evidence type="ECO:0000259" key="18">
    <source>
        <dbReference type="PROSITE" id="PS50999"/>
    </source>
</evidence>
<evidence type="ECO:0000256" key="4">
    <source>
        <dbReference type="ARBA" id="ARBA00022448"/>
    </source>
</evidence>
<evidence type="ECO:0000256" key="12">
    <source>
        <dbReference type="ARBA" id="ARBA00023008"/>
    </source>
</evidence>
<keyword evidence="8" id="KW-0460">Magnesium</keyword>
<keyword evidence="5 15" id="KW-0679">Respiratory chain</keyword>
<dbReference type="PANTHER" id="PTHR22888">
    <property type="entry name" value="CYTOCHROME C OXIDASE, SUBUNIT II"/>
    <property type="match status" value="1"/>
</dbReference>
<dbReference type="SUPFAM" id="SSF49503">
    <property type="entry name" value="Cupredoxins"/>
    <property type="match status" value="1"/>
</dbReference>
<dbReference type="InterPro" id="IPR011759">
    <property type="entry name" value="Cyt_c_oxidase_su2_TM_dom"/>
</dbReference>
<evidence type="ECO:0000256" key="2">
    <source>
        <dbReference type="ARBA" id="ARBA00007866"/>
    </source>
</evidence>
<keyword evidence="13 15" id="KW-0472">Membrane</keyword>
<dbReference type="InterPro" id="IPR001505">
    <property type="entry name" value="Copper_CuA"/>
</dbReference>
<evidence type="ECO:0000256" key="13">
    <source>
        <dbReference type="ARBA" id="ARBA00023136"/>
    </source>
</evidence>
<dbReference type="AlphaFoldDB" id="E2DHV2"/>
<keyword evidence="6 15" id="KW-0812">Transmembrane</keyword>
<gene>
    <name evidence="19" type="primary">COX2</name>
</gene>
<dbReference type="GO" id="GO:0005507">
    <property type="term" value="F:copper ion binding"/>
    <property type="evidence" value="ECO:0007669"/>
    <property type="project" value="InterPro"/>
</dbReference>
<keyword evidence="9" id="KW-1278">Translocase</keyword>